<dbReference type="InterPro" id="IPR040794">
    <property type="entry name" value="CE2_N"/>
</dbReference>
<dbReference type="PANTHER" id="PTHR37834:SF2">
    <property type="entry name" value="ESTERASE, SGNH HYDROLASE-TYPE"/>
    <property type="match status" value="1"/>
</dbReference>
<dbReference type="Gene3D" id="3.40.50.1110">
    <property type="entry name" value="SGNH hydrolase"/>
    <property type="match status" value="1"/>
</dbReference>
<proteinExistence type="predicted"/>
<gene>
    <name evidence="4" type="ORF">DY251_11600</name>
</gene>
<dbReference type="EMBL" id="QURN01000008">
    <property type="protein sequence ID" value="RFC67203.1"/>
    <property type="molecule type" value="Genomic_DNA"/>
</dbReference>
<accession>A0A371XDD4</accession>
<dbReference type="PANTHER" id="PTHR37834">
    <property type="entry name" value="GDSL-LIKE LIPASE/ACYLHYDROLASE DOMAIN PROTEIN (AFU_ORTHOLOGUE AFUA_2G00620)"/>
    <property type="match status" value="1"/>
</dbReference>
<dbReference type="AlphaFoldDB" id="A0A371XDD4"/>
<feature type="domain" description="SGNH hydrolase-type esterase" evidence="2">
    <location>
        <begin position="144"/>
        <end position="331"/>
    </location>
</feature>
<dbReference type="RefSeq" id="WP_116624077.1">
    <property type="nucleotide sequence ID" value="NZ_QURN01000008.1"/>
</dbReference>
<evidence type="ECO:0000259" key="3">
    <source>
        <dbReference type="Pfam" id="PF17996"/>
    </source>
</evidence>
<evidence type="ECO:0000313" key="4">
    <source>
        <dbReference type="EMBL" id="RFC67203.1"/>
    </source>
</evidence>
<protein>
    <recommendedName>
        <fullName evidence="6">Endoglucanase</fullName>
    </recommendedName>
</protein>
<evidence type="ECO:0000313" key="5">
    <source>
        <dbReference type="Proteomes" id="UP000262379"/>
    </source>
</evidence>
<keyword evidence="5" id="KW-1185">Reference proteome</keyword>
<dbReference type="InterPro" id="IPR013830">
    <property type="entry name" value="SGNH_hydro"/>
</dbReference>
<dbReference type="Pfam" id="PF17996">
    <property type="entry name" value="CE2_N"/>
    <property type="match status" value="1"/>
</dbReference>
<comment type="caution">
    <text evidence="4">The sequence shown here is derived from an EMBL/GenBank/DDBJ whole genome shotgun (WGS) entry which is preliminary data.</text>
</comment>
<dbReference type="InterPro" id="IPR052762">
    <property type="entry name" value="PCW_deacetylase/CE"/>
</dbReference>
<dbReference type="GO" id="GO:0052689">
    <property type="term" value="F:carboxylic ester hydrolase activity"/>
    <property type="evidence" value="ECO:0007669"/>
    <property type="project" value="InterPro"/>
</dbReference>
<evidence type="ECO:0000259" key="2">
    <source>
        <dbReference type="Pfam" id="PF13472"/>
    </source>
</evidence>
<keyword evidence="1" id="KW-0732">Signal</keyword>
<evidence type="ECO:0000256" key="1">
    <source>
        <dbReference type="SAM" id="SignalP"/>
    </source>
</evidence>
<dbReference type="SUPFAM" id="SSF52266">
    <property type="entry name" value="SGNH hydrolase"/>
    <property type="match status" value="1"/>
</dbReference>
<dbReference type="Pfam" id="PF13472">
    <property type="entry name" value="Lipase_GDSL_2"/>
    <property type="match status" value="1"/>
</dbReference>
<name>A0A371XDD4_9HYPH</name>
<dbReference type="Proteomes" id="UP000262379">
    <property type="component" value="Unassembled WGS sequence"/>
</dbReference>
<evidence type="ECO:0008006" key="6">
    <source>
        <dbReference type="Google" id="ProtNLM"/>
    </source>
</evidence>
<organism evidence="4 5">
    <name type="scientific">Mesorhizobium denitrificans</name>
    <dbReference type="NCBI Taxonomy" id="2294114"/>
    <lineage>
        <taxon>Bacteria</taxon>
        <taxon>Pseudomonadati</taxon>
        <taxon>Pseudomonadota</taxon>
        <taxon>Alphaproteobacteria</taxon>
        <taxon>Hyphomicrobiales</taxon>
        <taxon>Phyllobacteriaceae</taxon>
        <taxon>Mesorhizobium</taxon>
    </lineage>
</organism>
<feature type="domain" description="Carbohydrate esterase 2 N-terminal" evidence="3">
    <location>
        <begin position="35"/>
        <end position="135"/>
    </location>
</feature>
<feature type="chain" id="PRO_5016646920" description="Endoglucanase" evidence="1">
    <location>
        <begin position="25"/>
        <end position="351"/>
    </location>
</feature>
<feature type="signal peptide" evidence="1">
    <location>
        <begin position="1"/>
        <end position="24"/>
    </location>
</feature>
<reference evidence="5" key="1">
    <citation type="submission" date="2018-08" db="EMBL/GenBank/DDBJ databases">
        <authorList>
            <person name="Im W.T."/>
        </authorList>
    </citation>
    <scope>NUCLEOTIDE SEQUENCE [LARGE SCALE GENOMIC DNA]</scope>
    <source>
        <strain evidence="5">LA-28</strain>
    </source>
</reference>
<dbReference type="CDD" id="cd01831">
    <property type="entry name" value="Endoglucanase_E_like"/>
    <property type="match status" value="1"/>
</dbReference>
<dbReference type="InterPro" id="IPR036514">
    <property type="entry name" value="SGNH_hydro_sf"/>
</dbReference>
<dbReference type="Gene3D" id="2.60.120.260">
    <property type="entry name" value="Galactose-binding domain-like"/>
    <property type="match status" value="1"/>
</dbReference>
<dbReference type="InterPro" id="IPR037461">
    <property type="entry name" value="CtCE2-like_dom"/>
</dbReference>
<sequence>MKKPIAFFAALLAALVAAAPSAHAENSYLQNIRLVGRFLVDGSRAAFEWPGSAIEINFDGSSLDLSLTDTGNNSMMVEVDGTVSRINLEKGRHDYHIVGTEKSGPHSVRLIRRTEAFLGATVLEDVRVNGTILPPAQKPHSLLVIGDSISTGYGVEGKDTKCGFSGDTENQYLTYAAVAARRFDADVISLAFSGKGLVQNYDGKTNATMADIYGRLLPSRTSDAPLPKSDVIIVHLGSNDYANGARPVGFVQRYLELLAALRENAPDAQIYAAIGPMLAGDDLDVALKSINEVVDKRHAEGDAKIATIQFTDPVGTPSRGCDWHPNEAGQAFMAEQLTAQIQRDLGWAQVE</sequence>